<feature type="compositionally biased region" description="Acidic residues" evidence="4">
    <location>
        <begin position="124"/>
        <end position="145"/>
    </location>
</feature>
<dbReference type="AlphaFoldDB" id="A0A5E4MYS2"/>
<reference evidence="5 6" key="1">
    <citation type="submission" date="2019-08" db="EMBL/GenBank/DDBJ databases">
        <authorList>
            <person name="Alioto T."/>
            <person name="Alioto T."/>
            <person name="Gomez Garrido J."/>
        </authorList>
    </citation>
    <scope>NUCLEOTIDE SEQUENCE [LARGE SCALE GENOMIC DNA]</scope>
</reference>
<name>A0A5E4MYS2_9HEMI</name>
<dbReference type="PANTHER" id="PTHR16088:SF3">
    <property type="entry name" value="GON-4-LIKE PROTEIN"/>
    <property type="match status" value="1"/>
</dbReference>
<dbReference type="GO" id="GO:0005634">
    <property type="term" value="C:nucleus"/>
    <property type="evidence" value="ECO:0007669"/>
    <property type="project" value="TreeGrafter"/>
</dbReference>
<organism evidence="5 6">
    <name type="scientific">Cinara cedri</name>
    <dbReference type="NCBI Taxonomy" id="506608"/>
    <lineage>
        <taxon>Eukaryota</taxon>
        <taxon>Metazoa</taxon>
        <taxon>Ecdysozoa</taxon>
        <taxon>Arthropoda</taxon>
        <taxon>Hexapoda</taxon>
        <taxon>Insecta</taxon>
        <taxon>Pterygota</taxon>
        <taxon>Neoptera</taxon>
        <taxon>Paraneoptera</taxon>
        <taxon>Hemiptera</taxon>
        <taxon>Sternorrhyncha</taxon>
        <taxon>Aphidomorpha</taxon>
        <taxon>Aphidoidea</taxon>
        <taxon>Aphididae</taxon>
        <taxon>Lachninae</taxon>
        <taxon>Cinara</taxon>
    </lineage>
</organism>
<dbReference type="PANTHER" id="PTHR16088">
    <property type="entry name" value="YY1 ASSOCIATED PROTEIN-RELATED"/>
    <property type="match status" value="1"/>
</dbReference>
<feature type="region of interest" description="Disordered" evidence="4">
    <location>
        <begin position="123"/>
        <end position="145"/>
    </location>
</feature>
<keyword evidence="2" id="KW-0804">Transcription</keyword>
<gene>
    <name evidence="5" type="ORF">CINCED_3A013548</name>
</gene>
<keyword evidence="1" id="KW-0805">Transcription regulation</keyword>
<proteinExistence type="predicted"/>
<dbReference type="OrthoDB" id="6257037at2759"/>
<keyword evidence="3" id="KW-0539">Nucleus</keyword>
<dbReference type="InterPro" id="IPR052435">
    <property type="entry name" value="YY1-Transcr_Regul"/>
</dbReference>
<evidence type="ECO:0000313" key="5">
    <source>
        <dbReference type="EMBL" id="VVC37508.1"/>
    </source>
</evidence>
<protein>
    <recommendedName>
        <fullName evidence="7">GON-4-like protein</fullName>
    </recommendedName>
</protein>
<evidence type="ECO:0008006" key="7">
    <source>
        <dbReference type="Google" id="ProtNLM"/>
    </source>
</evidence>
<dbReference type="GO" id="GO:0003712">
    <property type="term" value="F:transcription coregulator activity"/>
    <property type="evidence" value="ECO:0007669"/>
    <property type="project" value="TreeGrafter"/>
</dbReference>
<evidence type="ECO:0000256" key="4">
    <source>
        <dbReference type="SAM" id="MobiDB-lite"/>
    </source>
</evidence>
<keyword evidence="6" id="KW-1185">Reference proteome</keyword>
<evidence type="ECO:0000313" key="6">
    <source>
        <dbReference type="Proteomes" id="UP000325440"/>
    </source>
</evidence>
<evidence type="ECO:0000256" key="2">
    <source>
        <dbReference type="ARBA" id="ARBA00023163"/>
    </source>
</evidence>
<dbReference type="GO" id="GO:0006355">
    <property type="term" value="P:regulation of DNA-templated transcription"/>
    <property type="evidence" value="ECO:0007669"/>
    <property type="project" value="TreeGrafter"/>
</dbReference>
<accession>A0A5E4MYS2</accession>
<evidence type="ECO:0000256" key="3">
    <source>
        <dbReference type="ARBA" id="ARBA00023242"/>
    </source>
</evidence>
<evidence type="ECO:0000256" key="1">
    <source>
        <dbReference type="ARBA" id="ARBA00023015"/>
    </source>
</evidence>
<dbReference type="EMBL" id="CABPRJ010001448">
    <property type="protein sequence ID" value="VVC37508.1"/>
    <property type="molecule type" value="Genomic_DNA"/>
</dbReference>
<dbReference type="Proteomes" id="UP000325440">
    <property type="component" value="Unassembled WGS sequence"/>
</dbReference>
<sequence>MANKSPDDLELSEESTRESTIINASKMELGIDIDDLLNEKAKKNQLNYRNVKLLIKNILTNDDVVTMLRQTLDENMDGNCLYEPKLTRARIREMLKTYPSSVDQWSQNQQQSIISECRSLIDNEFPDDSEDEEYKPEPQIEDDYDDDDEIFKCTTIESSEADNVNSNEEDHNTSVEYDEETIGMRTRSKFPLNDTPLETIEQAFIPPDITEDMYDSACENDEWIQFLSEFTKPLESVQNDDTEDDPEYNVLGDAEFSNVDKEEFRKDKSVKISRKEYNELMSELNEYTDSYINFNGEECEETDTTITEETIDTSRNLSPSTMDYSNYLDCKSNNTNLTNYKNLKKSKSSSLSFYTSNYSDSKPCNNGLLNNDKPVENNDQIKEFVNTNPQISDSQPNTHYTIINEQLQNSNYVIFNLASNIQDTNNIKTETTNSCPQNTICDQNNTMLPKQTILLKQQLTQHVQLLTQSYILCSMTQKLKSHCQRLLTMVEIIKTVSCNKKIEPINIHSALNFIQEWKTAQTYNLYVDKNSSELPLEVKELILFYDKPLFMYPELLPIKTYYPNNLKIPIGGSEERVLIMKIDCIYRKLKFSKETRTKYRKKNLLDMLPVILKVVHKRWFSFRKLTDIKKFVSSCKNRYSMNLIKNYLLHGKIDETVHMVDIGPVFMSKCLYECRIDKFPTSWKPLLKYSRLKNHVKKKCTKKRKCKPFYLK</sequence>